<feature type="active site" description="Nucleophile" evidence="2">
    <location>
        <position position="10"/>
    </location>
</feature>
<dbReference type="Pfam" id="PF06941">
    <property type="entry name" value="NT5C"/>
    <property type="match status" value="1"/>
</dbReference>
<dbReference type="InterPro" id="IPR036412">
    <property type="entry name" value="HAD-like_sf"/>
</dbReference>
<dbReference type="Gene3D" id="1.10.40.40">
    <property type="entry name" value="Deoxyribonucleotidase, domain 2"/>
    <property type="match status" value="1"/>
</dbReference>
<keyword evidence="4" id="KW-1185">Reference proteome</keyword>
<dbReference type="GO" id="GO:0009223">
    <property type="term" value="P:pyrimidine deoxyribonucleotide catabolic process"/>
    <property type="evidence" value="ECO:0007669"/>
    <property type="project" value="TreeGrafter"/>
</dbReference>
<comment type="similarity">
    <text evidence="1">Belongs to the 5'(3')-deoxyribonucleotidase family.</text>
</comment>
<dbReference type="RefSeq" id="WP_103907564.1">
    <property type="nucleotide sequence ID" value="NZ_CP049246.1"/>
</dbReference>
<protein>
    <submittedName>
        <fullName evidence="3">5'(3')-deoxyribonucleotidase</fullName>
    </submittedName>
</protein>
<accession>A0A1H6C4A4</accession>
<dbReference type="SFLD" id="SFLDG01146">
    <property type="entry name" value="C1.2.2"/>
    <property type="match status" value="1"/>
</dbReference>
<dbReference type="PANTHER" id="PTHR16504">
    <property type="entry name" value="5'(3')-DEOXYRIBONUCLEOTIDASE"/>
    <property type="match status" value="1"/>
</dbReference>
<dbReference type="AlphaFoldDB" id="A0A1H6C4A4"/>
<evidence type="ECO:0000256" key="1">
    <source>
        <dbReference type="ARBA" id="ARBA00009589"/>
    </source>
</evidence>
<dbReference type="SFLD" id="SFLDG01126">
    <property type="entry name" value="C1.2:_Nucleotidase_Like"/>
    <property type="match status" value="1"/>
</dbReference>
<name>A0A1H6C4A4_9SPHI</name>
<dbReference type="InterPro" id="IPR010708">
    <property type="entry name" value="5'(3')-deoxyribonucleotidase"/>
</dbReference>
<reference evidence="4" key="1">
    <citation type="submission" date="2016-10" db="EMBL/GenBank/DDBJ databases">
        <authorList>
            <person name="Varghese N."/>
            <person name="Submissions S."/>
        </authorList>
    </citation>
    <scope>NUCLEOTIDE SEQUENCE [LARGE SCALE GENOMIC DNA]</scope>
    <source>
        <strain evidence="4">DSM 22361</strain>
    </source>
</reference>
<dbReference type="InterPro" id="IPR023214">
    <property type="entry name" value="HAD_sf"/>
</dbReference>
<dbReference type="Proteomes" id="UP000236731">
    <property type="component" value="Unassembled WGS sequence"/>
</dbReference>
<dbReference type="EMBL" id="FNUT01000013">
    <property type="protein sequence ID" value="SEG67830.1"/>
    <property type="molecule type" value="Genomic_DNA"/>
</dbReference>
<dbReference type="OrthoDB" id="278110at2"/>
<sequence length="177" mass="20622">MTTKKTIAIDMDGVLANNMQHYLDYHFNETGERISAADIQGLPEISFLPDPNAVRRHLQQPGFFRTLPINPDAQEVVRDLNERFHVFIVSAAMEFPWSLNEKYEWLAEHFPFLNWLQFVFCGDKSIIKADYLIDDHVKNLQTFEGEPLIFSCFHNINESGYERMADWKAVAQYFSGK</sequence>
<dbReference type="SFLD" id="SFLDS00003">
    <property type="entry name" value="Haloacid_Dehalogenase"/>
    <property type="match status" value="1"/>
</dbReference>
<feature type="active site" description="Proton donor" evidence="2">
    <location>
        <position position="12"/>
    </location>
</feature>
<evidence type="ECO:0000313" key="3">
    <source>
        <dbReference type="EMBL" id="SEG67830.1"/>
    </source>
</evidence>
<evidence type="ECO:0000256" key="2">
    <source>
        <dbReference type="PIRSR" id="PIRSR610708-1"/>
    </source>
</evidence>
<organism evidence="3 4">
    <name type="scientific">Sphingobacterium lactis</name>
    <dbReference type="NCBI Taxonomy" id="797291"/>
    <lineage>
        <taxon>Bacteria</taxon>
        <taxon>Pseudomonadati</taxon>
        <taxon>Bacteroidota</taxon>
        <taxon>Sphingobacteriia</taxon>
        <taxon>Sphingobacteriales</taxon>
        <taxon>Sphingobacteriaceae</taxon>
        <taxon>Sphingobacterium</taxon>
    </lineage>
</organism>
<proteinExistence type="inferred from homology"/>
<dbReference type="Gene3D" id="3.40.50.1000">
    <property type="entry name" value="HAD superfamily/HAD-like"/>
    <property type="match status" value="1"/>
</dbReference>
<dbReference type="PANTHER" id="PTHR16504:SF4">
    <property type="entry name" value="5'(3')-DEOXYRIBONUCLEOTIDASE"/>
    <property type="match status" value="1"/>
</dbReference>
<dbReference type="SUPFAM" id="SSF56784">
    <property type="entry name" value="HAD-like"/>
    <property type="match status" value="1"/>
</dbReference>
<evidence type="ECO:0000313" key="4">
    <source>
        <dbReference type="Proteomes" id="UP000236731"/>
    </source>
</evidence>
<dbReference type="GO" id="GO:0008253">
    <property type="term" value="F:5'-nucleotidase activity"/>
    <property type="evidence" value="ECO:0007669"/>
    <property type="project" value="InterPro"/>
</dbReference>
<gene>
    <name evidence="3" type="ORF">SAMN05421877_11345</name>
</gene>